<protein>
    <submittedName>
        <fullName evidence="3">Cell wall-binding repeat-containing protein</fullName>
    </submittedName>
</protein>
<accession>A0A7Y0Y4D0</accession>
<dbReference type="Pfam" id="PF04122">
    <property type="entry name" value="CW_binding_2"/>
    <property type="match status" value="3"/>
</dbReference>
<feature type="region of interest" description="Disordered" evidence="1">
    <location>
        <begin position="481"/>
        <end position="521"/>
    </location>
</feature>
<dbReference type="EMBL" id="JABCUR010000005">
    <property type="protein sequence ID" value="NMW65298.1"/>
    <property type="molecule type" value="Genomic_DNA"/>
</dbReference>
<name>A0A7Y0Y4D0_9ACTO</name>
<dbReference type="PANTHER" id="PTHR30032">
    <property type="entry name" value="N-ACETYLMURAMOYL-L-ALANINE AMIDASE-RELATED"/>
    <property type="match status" value="1"/>
</dbReference>
<gene>
    <name evidence="3" type="ORF">HHJ78_07105</name>
</gene>
<proteinExistence type="predicted"/>
<keyword evidence="2" id="KW-0732">Signal</keyword>
<feature type="chain" id="PRO_5038733493" evidence="2">
    <location>
        <begin position="28"/>
        <end position="557"/>
    </location>
</feature>
<feature type="compositionally biased region" description="Polar residues" evidence="1">
    <location>
        <begin position="511"/>
        <end position="520"/>
    </location>
</feature>
<evidence type="ECO:0000256" key="1">
    <source>
        <dbReference type="SAM" id="MobiDB-lite"/>
    </source>
</evidence>
<comment type="caution">
    <text evidence="3">The sequence shown here is derived from an EMBL/GenBank/DDBJ whole genome shotgun (WGS) entry which is preliminary data.</text>
</comment>
<evidence type="ECO:0000313" key="4">
    <source>
        <dbReference type="Proteomes" id="UP000578252"/>
    </source>
</evidence>
<evidence type="ECO:0000256" key="2">
    <source>
        <dbReference type="SAM" id="SignalP"/>
    </source>
</evidence>
<organism evidence="3 4">
    <name type="scientific">Mobiluncus mulieris</name>
    <dbReference type="NCBI Taxonomy" id="2052"/>
    <lineage>
        <taxon>Bacteria</taxon>
        <taxon>Bacillati</taxon>
        <taxon>Actinomycetota</taxon>
        <taxon>Actinomycetes</taxon>
        <taxon>Actinomycetales</taxon>
        <taxon>Actinomycetaceae</taxon>
        <taxon>Mobiluncus</taxon>
    </lineage>
</organism>
<feature type="signal peptide" evidence="2">
    <location>
        <begin position="1"/>
        <end position="27"/>
    </location>
</feature>
<dbReference type="InterPro" id="IPR007253">
    <property type="entry name" value="Cell_wall-bd_2"/>
</dbReference>
<dbReference type="PANTHER" id="PTHR30032:SF8">
    <property type="entry name" value="GERMINATION-SPECIFIC N-ACETYLMURAMOYL-L-ALANINE AMIDASE"/>
    <property type="match status" value="1"/>
</dbReference>
<evidence type="ECO:0000313" key="3">
    <source>
        <dbReference type="EMBL" id="NMW65298.1"/>
    </source>
</evidence>
<dbReference type="Proteomes" id="UP000578252">
    <property type="component" value="Unassembled WGS sequence"/>
</dbReference>
<dbReference type="RefSeq" id="WP_169772038.1">
    <property type="nucleotide sequence ID" value="NZ_JABCUR010000005.1"/>
</dbReference>
<dbReference type="Gene3D" id="3.40.50.12090">
    <property type="match status" value="2"/>
</dbReference>
<dbReference type="AlphaFoldDB" id="A0A7Y0Y4D0"/>
<dbReference type="InterPro" id="IPR051922">
    <property type="entry name" value="Bact_Sporulation_Assoc"/>
</dbReference>
<sequence length="557" mass="59124">MRRARFCLTAGISVFTLALGFSGLTGASATATPSSDEIHGLGVHSIASGDFTNPDFGSKVANLFLSNKETVFLAGYSDASWPDALAIGPVAGKIKSPLFINRQGAAIPDADGQTILRQAKNVIILGGVGAVPEGNATAWRNLGKKVSRISGADRYATAASIAQNYWPNGTPAVILARGDNPADALAAGPVGTKLNAPILLTQPGSMPAATIAAIQKLHPKRIIVAGGSGAINDVVASQAASLAGIAGTERVYGADRYATSHRLAETFFPKQKDVFVGLQNSAAQSWPWDVGMATGQWANVLQLAPAAGANGKPLFLEKNIASVLELPLDYNAWVFDPTTHNDKSWGWSSAYLGSSTTQNVNYAWRKAALIRAQRGVETLKSCHGKFVANAVGWGGHTYQGDGSVWSSVWNPENFLSSPPHMGFLTESGSNYVRIIHETLRESHGDNYPEKIDPSSASLAEHEGLAIRTGRCVPDPNGIDIPIKQEPTKPGSYGKSTDGVPDTEQNFEDSAPQYSSQQNSDAPMCAETVEEFAKSGACYRRNGEPTDCRLVWKRICKQ</sequence>
<reference evidence="3 4" key="1">
    <citation type="submission" date="2020-04" db="EMBL/GenBank/DDBJ databases">
        <title>Antimicrobial susceptibility and clonality of vaginal-derived multi-drug resistant Mobiluncus isolates in China.</title>
        <authorList>
            <person name="Zhang X."/>
        </authorList>
    </citation>
    <scope>NUCLEOTIDE SEQUENCE [LARGE SCALE GENOMIC DNA]</scope>
    <source>
        <strain evidence="3 4">13</strain>
    </source>
</reference>